<dbReference type="PANTHER" id="PTHR13318">
    <property type="entry name" value="PARTNER OF PAIRED, ISOFORM B-RELATED"/>
    <property type="match status" value="1"/>
</dbReference>
<accession>A0A7J6M7Q4</accession>
<name>A0A7J6M7Q4_PEROL</name>
<comment type="caution">
    <text evidence="2">The sequence shown here is derived from an EMBL/GenBank/DDBJ whole genome shotgun (WGS) entry which is preliminary data.</text>
</comment>
<dbReference type="SUPFAM" id="SSF52047">
    <property type="entry name" value="RNI-like"/>
    <property type="match status" value="1"/>
</dbReference>
<evidence type="ECO:0000313" key="3">
    <source>
        <dbReference type="Proteomes" id="UP000570595"/>
    </source>
</evidence>
<dbReference type="OrthoDB" id="425080at2759"/>
<dbReference type="EMBL" id="JABANN010000180">
    <property type="protein sequence ID" value="KAF4667519.1"/>
    <property type="molecule type" value="Genomic_DNA"/>
</dbReference>
<proteinExistence type="predicted"/>
<organism evidence="2 4">
    <name type="scientific">Perkinsus olseni</name>
    <name type="common">Perkinsus atlanticus</name>
    <dbReference type="NCBI Taxonomy" id="32597"/>
    <lineage>
        <taxon>Eukaryota</taxon>
        <taxon>Sar</taxon>
        <taxon>Alveolata</taxon>
        <taxon>Perkinsozoa</taxon>
        <taxon>Perkinsea</taxon>
        <taxon>Perkinsida</taxon>
        <taxon>Perkinsidae</taxon>
        <taxon>Perkinsus</taxon>
    </lineage>
</organism>
<dbReference type="InterPro" id="IPR032675">
    <property type="entry name" value="LRR_dom_sf"/>
</dbReference>
<protein>
    <submittedName>
        <fullName evidence="2">Uncharacterized protein</fullName>
    </submittedName>
</protein>
<dbReference type="GO" id="GO:0031146">
    <property type="term" value="P:SCF-dependent proteasomal ubiquitin-dependent protein catabolic process"/>
    <property type="evidence" value="ECO:0007669"/>
    <property type="project" value="TreeGrafter"/>
</dbReference>
<dbReference type="Proteomes" id="UP000572268">
    <property type="component" value="Unassembled WGS sequence"/>
</dbReference>
<gene>
    <name evidence="2" type="ORF">FOL46_002499</name>
    <name evidence="1" type="ORF">FOZ61_002691</name>
</gene>
<dbReference type="Gene3D" id="3.80.10.10">
    <property type="entry name" value="Ribonuclease Inhibitor"/>
    <property type="match status" value="2"/>
</dbReference>
<sequence>MLTDGTKGLESVIDRLSPIAIYDFLEPRDILALLLCNSRFLHWLQHDGALIVPSARLGARQQPSQGRIVLPLVARVTTVPRVCNLTALMSVFGCDYGIGPNVKYLHINTLSSKNLTVPGLAYVVNCCPALERLRLVGINLDKEFDRLLLLLRKLPRLRELVVSGCGAAIDADLIASRMPNVETLELVGNAPMKSLVGLEALEELKYFVKGSAVNKEYIKPIKEVLPRLKSLSLDASRLTTPKMLESLALDDDSNPPILLENLELKSSSISIAQDDFGPALGRLLSHLPLLKSLSFNWSFVLPGKGNSSIDSLVEHLDVMSNVTDLQFEYQSGTTRLAEFINKFPSLETLGLTGPLESAVLESSEDAEKSNVKRLTVVDTSASSSLRPENLRALLRLCPMVENLTLTRGCGVTPNDVTALSRVCRETLSKLTTVEIRKAKLGMPSSGPLLVESIVRLMPSSVQSVTLLYTDISVLGYRSVKSLAAPDRKATPEVEGCGSPRFAALRTGSTGLRERSATVSAEPAVESLNVSFGRSVELVVRSQANQAVELCHLDLPRRRTFSWDF</sequence>
<dbReference type="AlphaFoldDB" id="A0A7J6M7Q4"/>
<reference evidence="3 4" key="1">
    <citation type="submission" date="2020-04" db="EMBL/GenBank/DDBJ databases">
        <title>Perkinsus olseni comparative genomics.</title>
        <authorList>
            <person name="Bogema D.R."/>
        </authorList>
    </citation>
    <scope>NUCLEOTIDE SEQUENCE [LARGE SCALE GENOMIC DNA]</scope>
    <source>
        <strain evidence="1">ATCC PRA-179</strain>
        <strain evidence="2">ATCC PRA-31</strain>
    </source>
</reference>
<evidence type="ECO:0000313" key="2">
    <source>
        <dbReference type="EMBL" id="KAF4667519.1"/>
    </source>
</evidence>
<evidence type="ECO:0000313" key="4">
    <source>
        <dbReference type="Proteomes" id="UP000572268"/>
    </source>
</evidence>
<dbReference type="GO" id="GO:0019005">
    <property type="term" value="C:SCF ubiquitin ligase complex"/>
    <property type="evidence" value="ECO:0007669"/>
    <property type="project" value="TreeGrafter"/>
</dbReference>
<evidence type="ECO:0000313" key="1">
    <source>
        <dbReference type="EMBL" id="KAF4662128.1"/>
    </source>
</evidence>
<dbReference type="Proteomes" id="UP000570595">
    <property type="component" value="Unassembled WGS sequence"/>
</dbReference>
<dbReference type="EMBL" id="JABAHT010000177">
    <property type="protein sequence ID" value="KAF4662128.1"/>
    <property type="molecule type" value="Genomic_DNA"/>
</dbReference>